<keyword evidence="1" id="KW-0472">Membrane</keyword>
<organism evidence="2">
    <name type="scientific">Arundo donax</name>
    <name type="common">Giant reed</name>
    <name type="synonym">Donax arundinaceus</name>
    <dbReference type="NCBI Taxonomy" id="35708"/>
    <lineage>
        <taxon>Eukaryota</taxon>
        <taxon>Viridiplantae</taxon>
        <taxon>Streptophyta</taxon>
        <taxon>Embryophyta</taxon>
        <taxon>Tracheophyta</taxon>
        <taxon>Spermatophyta</taxon>
        <taxon>Magnoliopsida</taxon>
        <taxon>Liliopsida</taxon>
        <taxon>Poales</taxon>
        <taxon>Poaceae</taxon>
        <taxon>PACMAD clade</taxon>
        <taxon>Arundinoideae</taxon>
        <taxon>Arundineae</taxon>
        <taxon>Arundo</taxon>
    </lineage>
</organism>
<keyword evidence="1" id="KW-0812">Transmembrane</keyword>
<proteinExistence type="predicted"/>
<accession>A0A0A9EZ10</accession>
<feature type="transmembrane region" description="Helical" evidence="1">
    <location>
        <begin position="43"/>
        <end position="63"/>
    </location>
</feature>
<reference evidence="2" key="1">
    <citation type="submission" date="2014-09" db="EMBL/GenBank/DDBJ databases">
        <authorList>
            <person name="Magalhaes I.L.F."/>
            <person name="Oliveira U."/>
            <person name="Santos F.R."/>
            <person name="Vidigal T.H.D.A."/>
            <person name="Brescovit A.D."/>
            <person name="Santos A.J."/>
        </authorList>
    </citation>
    <scope>NUCLEOTIDE SEQUENCE</scope>
    <source>
        <tissue evidence="2">Shoot tissue taken approximately 20 cm above the soil surface</tissue>
    </source>
</reference>
<keyword evidence="1" id="KW-1133">Transmembrane helix</keyword>
<sequence>MFSSLAFVSSRILISIFFIALFTAASSPSACVIFVLHSAMSSFSFAFWRSHCSSLLLSFFSFFNRLWHCLAVSDALSFAASISACISAFSISSLSTVALLRSS</sequence>
<dbReference type="AlphaFoldDB" id="A0A0A9EZ10"/>
<reference evidence="2" key="2">
    <citation type="journal article" date="2015" name="Data Brief">
        <title>Shoot transcriptome of the giant reed, Arundo donax.</title>
        <authorList>
            <person name="Barrero R.A."/>
            <person name="Guerrero F.D."/>
            <person name="Moolhuijzen P."/>
            <person name="Goolsby J.A."/>
            <person name="Tidwell J."/>
            <person name="Bellgard S.E."/>
            <person name="Bellgard M.I."/>
        </authorList>
    </citation>
    <scope>NUCLEOTIDE SEQUENCE</scope>
    <source>
        <tissue evidence="2">Shoot tissue taken approximately 20 cm above the soil surface</tissue>
    </source>
</reference>
<protein>
    <submittedName>
        <fullName evidence="2">Uncharacterized protein</fullName>
    </submittedName>
</protein>
<evidence type="ECO:0000256" key="1">
    <source>
        <dbReference type="SAM" id="Phobius"/>
    </source>
</evidence>
<evidence type="ECO:0000313" key="2">
    <source>
        <dbReference type="EMBL" id="JAE04199.1"/>
    </source>
</evidence>
<dbReference type="EMBL" id="GBRH01193697">
    <property type="protein sequence ID" value="JAE04199.1"/>
    <property type="molecule type" value="Transcribed_RNA"/>
</dbReference>
<name>A0A0A9EZ10_ARUDO</name>
<feature type="transmembrane region" description="Helical" evidence="1">
    <location>
        <begin position="12"/>
        <end position="36"/>
    </location>
</feature>
<feature type="transmembrane region" description="Helical" evidence="1">
    <location>
        <begin position="75"/>
        <end position="100"/>
    </location>
</feature>